<keyword evidence="6" id="KW-0175">Coiled coil</keyword>
<dbReference type="GO" id="GO:0005509">
    <property type="term" value="F:calcium ion binding"/>
    <property type="evidence" value="ECO:0007669"/>
    <property type="project" value="InterPro"/>
</dbReference>
<dbReference type="PANTHER" id="PTHR18905:SF11">
    <property type="entry name" value="NINEIN"/>
    <property type="match status" value="1"/>
</dbReference>
<proteinExistence type="predicted"/>
<dbReference type="InterPro" id="IPR002048">
    <property type="entry name" value="EF_hand_dom"/>
</dbReference>
<feature type="domain" description="EF-hand" evidence="8">
    <location>
        <begin position="80"/>
        <end position="115"/>
    </location>
</feature>
<dbReference type="Proteomes" id="UP000287033">
    <property type="component" value="Unassembled WGS sequence"/>
</dbReference>
<dbReference type="FunFam" id="1.10.238.10:FF:000094">
    <property type="entry name" value="ninein isoform X7"/>
    <property type="match status" value="1"/>
</dbReference>
<evidence type="ECO:0000256" key="3">
    <source>
        <dbReference type="ARBA" id="ARBA00022553"/>
    </source>
</evidence>
<dbReference type="InterPro" id="IPR011992">
    <property type="entry name" value="EF-hand-dom_pair"/>
</dbReference>
<evidence type="ECO:0000259" key="8">
    <source>
        <dbReference type="PROSITE" id="PS50222"/>
    </source>
</evidence>
<evidence type="ECO:0000256" key="5">
    <source>
        <dbReference type="ARBA" id="ARBA00022737"/>
    </source>
</evidence>
<evidence type="ECO:0000256" key="1">
    <source>
        <dbReference type="ARBA" id="ARBA00004300"/>
    </source>
</evidence>
<comment type="subcellular location">
    <subcellularLocation>
        <location evidence="1">Cytoplasm</location>
        <location evidence="1">Cytoskeleton</location>
        <location evidence="1">Microtubule organizing center</location>
        <location evidence="1">Centrosome</location>
    </subcellularLocation>
</comment>
<dbReference type="GO" id="GO:0005814">
    <property type="term" value="C:centriole"/>
    <property type="evidence" value="ECO:0007669"/>
    <property type="project" value="TreeGrafter"/>
</dbReference>
<comment type="caution">
    <text evidence="9">The sequence shown here is derived from an EMBL/GenBank/DDBJ whole genome shotgun (WGS) entry which is preliminary data.</text>
</comment>
<dbReference type="SUPFAM" id="SSF47473">
    <property type="entry name" value="EF-hand"/>
    <property type="match status" value="1"/>
</dbReference>
<evidence type="ECO:0000256" key="4">
    <source>
        <dbReference type="ARBA" id="ARBA00022701"/>
    </source>
</evidence>
<dbReference type="GO" id="GO:0097539">
    <property type="term" value="C:ciliary transition fiber"/>
    <property type="evidence" value="ECO:0007669"/>
    <property type="project" value="TreeGrafter"/>
</dbReference>
<keyword evidence="4" id="KW-0493">Microtubule</keyword>
<dbReference type="GO" id="GO:0005874">
    <property type="term" value="C:microtubule"/>
    <property type="evidence" value="ECO:0007669"/>
    <property type="project" value="UniProtKB-KW"/>
</dbReference>
<dbReference type="GO" id="GO:0034454">
    <property type="term" value="P:microtubule anchoring at centrosome"/>
    <property type="evidence" value="ECO:0007669"/>
    <property type="project" value="TreeGrafter"/>
</dbReference>
<sequence>MQHEAPPLTEAVEKAALEQCKWQIAEGNAGRNVWRQDRLSVSCKRDLRPNRAEAGKRRGTQPQLVVVVLCYGMDEAEQDKYEARLKEVFDSFDTIGTGSLGREELTDLCHMLQLQEVAPVLLQSVLQGNLSGRVHFEQFKEALIFTLSTTIEGNFSGDDGYQALDSTEVQPKYVKDGKRYGRRTAPEFQGSVEEFMEVRVTEPLADETQLEDAPSGHDIEVG</sequence>
<protein>
    <recommendedName>
        <fullName evidence="8">EF-hand domain-containing protein</fullName>
    </recommendedName>
</protein>
<evidence type="ECO:0000256" key="2">
    <source>
        <dbReference type="ARBA" id="ARBA00022490"/>
    </source>
</evidence>
<evidence type="ECO:0000313" key="10">
    <source>
        <dbReference type="Proteomes" id="UP000287033"/>
    </source>
</evidence>
<dbReference type="OrthoDB" id="5799458at2759"/>
<keyword evidence="5" id="KW-0677">Repeat</keyword>
<keyword evidence="2" id="KW-0963">Cytoplasm</keyword>
<evidence type="ECO:0000256" key="7">
    <source>
        <dbReference type="ARBA" id="ARBA00023212"/>
    </source>
</evidence>
<evidence type="ECO:0000313" key="9">
    <source>
        <dbReference type="EMBL" id="GCC27377.1"/>
    </source>
</evidence>
<dbReference type="EMBL" id="BEZZ01000162">
    <property type="protein sequence ID" value="GCC27377.1"/>
    <property type="molecule type" value="Genomic_DNA"/>
</dbReference>
<keyword evidence="3" id="KW-0597">Phosphoprotein</keyword>
<reference evidence="9 10" key="1">
    <citation type="journal article" date="2018" name="Nat. Ecol. Evol.">
        <title>Shark genomes provide insights into elasmobranch evolution and the origin of vertebrates.</title>
        <authorList>
            <person name="Hara Y"/>
            <person name="Yamaguchi K"/>
            <person name="Onimaru K"/>
            <person name="Kadota M"/>
            <person name="Koyanagi M"/>
            <person name="Keeley SD"/>
            <person name="Tatsumi K"/>
            <person name="Tanaka K"/>
            <person name="Motone F"/>
            <person name="Kageyama Y"/>
            <person name="Nozu R"/>
            <person name="Adachi N"/>
            <person name="Nishimura O"/>
            <person name="Nakagawa R"/>
            <person name="Tanegashima C"/>
            <person name="Kiyatake I"/>
            <person name="Matsumoto R"/>
            <person name="Murakumo K"/>
            <person name="Nishida K"/>
            <person name="Terakita A"/>
            <person name="Kuratani S"/>
            <person name="Sato K"/>
            <person name="Hyodo S Kuraku.S."/>
        </authorList>
    </citation>
    <scope>NUCLEOTIDE SEQUENCE [LARGE SCALE GENOMIC DNA]</scope>
</reference>
<organism evidence="9 10">
    <name type="scientific">Chiloscyllium punctatum</name>
    <name type="common">Brownbanded bambooshark</name>
    <name type="synonym">Hemiscyllium punctatum</name>
    <dbReference type="NCBI Taxonomy" id="137246"/>
    <lineage>
        <taxon>Eukaryota</taxon>
        <taxon>Metazoa</taxon>
        <taxon>Chordata</taxon>
        <taxon>Craniata</taxon>
        <taxon>Vertebrata</taxon>
        <taxon>Chondrichthyes</taxon>
        <taxon>Elasmobranchii</taxon>
        <taxon>Galeomorphii</taxon>
        <taxon>Galeoidea</taxon>
        <taxon>Orectolobiformes</taxon>
        <taxon>Hemiscylliidae</taxon>
        <taxon>Chiloscyllium</taxon>
    </lineage>
</organism>
<dbReference type="PANTHER" id="PTHR18905">
    <property type="entry name" value="NINEIN"/>
    <property type="match status" value="1"/>
</dbReference>
<evidence type="ECO:0000256" key="6">
    <source>
        <dbReference type="ARBA" id="ARBA00023054"/>
    </source>
</evidence>
<accession>A0A401SAE4</accession>
<keyword evidence="7" id="KW-0206">Cytoskeleton</keyword>
<dbReference type="GO" id="GO:0097431">
    <property type="term" value="C:mitotic spindle pole"/>
    <property type="evidence" value="ECO:0007669"/>
    <property type="project" value="TreeGrafter"/>
</dbReference>
<keyword evidence="10" id="KW-1185">Reference proteome</keyword>
<dbReference type="GO" id="GO:0090222">
    <property type="term" value="P:centrosome-templated microtubule nucleation"/>
    <property type="evidence" value="ECO:0007669"/>
    <property type="project" value="TreeGrafter"/>
</dbReference>
<dbReference type="GO" id="GO:0000242">
    <property type="term" value="C:pericentriolar material"/>
    <property type="evidence" value="ECO:0007669"/>
    <property type="project" value="TreeGrafter"/>
</dbReference>
<dbReference type="AlphaFoldDB" id="A0A401SAE4"/>
<dbReference type="Gene3D" id="1.10.238.10">
    <property type="entry name" value="EF-hand"/>
    <property type="match status" value="1"/>
</dbReference>
<dbReference type="PROSITE" id="PS50222">
    <property type="entry name" value="EF_HAND_2"/>
    <property type="match status" value="1"/>
</dbReference>
<gene>
    <name evidence="9" type="ORF">chiPu_0005801</name>
</gene>
<dbReference type="GO" id="GO:0051642">
    <property type="term" value="P:centrosome localization"/>
    <property type="evidence" value="ECO:0007669"/>
    <property type="project" value="TreeGrafter"/>
</dbReference>
<name>A0A401SAE4_CHIPU</name>
<dbReference type="STRING" id="137246.A0A401SAE4"/>